<evidence type="ECO:0000256" key="9">
    <source>
        <dbReference type="ARBA" id="ARBA00023065"/>
    </source>
</evidence>
<keyword evidence="7" id="KW-0965">Cell junction</keyword>
<organism evidence="12 13">
    <name type="scientific">Steinernema glaseri</name>
    <dbReference type="NCBI Taxonomy" id="37863"/>
    <lineage>
        <taxon>Eukaryota</taxon>
        <taxon>Metazoa</taxon>
        <taxon>Ecdysozoa</taxon>
        <taxon>Nematoda</taxon>
        <taxon>Chromadorea</taxon>
        <taxon>Rhabditida</taxon>
        <taxon>Tylenchina</taxon>
        <taxon>Panagrolaimomorpha</taxon>
        <taxon>Strongyloidoidea</taxon>
        <taxon>Steinernematidae</taxon>
        <taxon>Steinernema</taxon>
    </lineage>
</organism>
<keyword evidence="10" id="KW-0472">Membrane</keyword>
<evidence type="ECO:0000256" key="8">
    <source>
        <dbReference type="ARBA" id="ARBA00022989"/>
    </source>
</evidence>
<keyword evidence="9" id="KW-0406">Ion transport</keyword>
<evidence type="ECO:0000256" key="7">
    <source>
        <dbReference type="ARBA" id="ARBA00022949"/>
    </source>
</evidence>
<dbReference type="GO" id="GO:0005921">
    <property type="term" value="C:gap junction"/>
    <property type="evidence" value="ECO:0007669"/>
    <property type="project" value="UniProtKB-SubCell"/>
</dbReference>
<evidence type="ECO:0000256" key="11">
    <source>
        <dbReference type="ARBA" id="ARBA00023303"/>
    </source>
</evidence>
<dbReference type="Pfam" id="PF00876">
    <property type="entry name" value="Innexin"/>
    <property type="match status" value="1"/>
</dbReference>
<keyword evidence="11" id="KW-0407">Ion channel</keyword>
<keyword evidence="8" id="KW-1133">Transmembrane helix</keyword>
<reference evidence="13" key="1">
    <citation type="submission" date="2016-11" db="UniProtKB">
        <authorList>
            <consortium name="WormBaseParasite"/>
        </authorList>
    </citation>
    <scope>IDENTIFICATION</scope>
</reference>
<sequence length="85" mass="9471">MPTVEYIVHNLRTFGRHVNSDGLDHLHFFVTSNALILLSSLTAAKTYSGSPLECITPPMFPSSWNTGIRVPLSWRSGSIFDHLIT</sequence>
<dbReference type="InterPro" id="IPR000990">
    <property type="entry name" value="Innexin"/>
</dbReference>
<evidence type="ECO:0000256" key="10">
    <source>
        <dbReference type="ARBA" id="ARBA00023136"/>
    </source>
</evidence>
<keyword evidence="12" id="KW-1185">Reference proteome</keyword>
<protein>
    <submittedName>
        <fullName evidence="13">Innexin</fullName>
    </submittedName>
</protein>
<keyword evidence="3" id="KW-0813">Transport</keyword>
<dbReference type="WBParaSite" id="L893_g3462.t1">
    <property type="protein sequence ID" value="L893_g3462.t1"/>
    <property type="gene ID" value="L893_g3462"/>
</dbReference>
<name>A0A1I8A8X7_9BILA</name>
<evidence type="ECO:0000256" key="4">
    <source>
        <dbReference type="ARBA" id="ARBA00022475"/>
    </source>
</evidence>
<evidence type="ECO:0000256" key="1">
    <source>
        <dbReference type="ARBA" id="ARBA00004610"/>
    </source>
</evidence>
<evidence type="ECO:0000313" key="13">
    <source>
        <dbReference type="WBParaSite" id="L893_g3462.t1"/>
    </source>
</evidence>
<accession>A0A1I8A8X7</accession>
<evidence type="ECO:0000256" key="5">
    <source>
        <dbReference type="ARBA" id="ARBA00022692"/>
    </source>
</evidence>
<keyword evidence="6" id="KW-0303">Gap junction</keyword>
<dbReference type="GO" id="GO:0005886">
    <property type="term" value="C:plasma membrane"/>
    <property type="evidence" value="ECO:0007669"/>
    <property type="project" value="UniProtKB-SubCell"/>
</dbReference>
<evidence type="ECO:0000256" key="6">
    <source>
        <dbReference type="ARBA" id="ARBA00022868"/>
    </source>
</evidence>
<dbReference type="GO" id="GO:0034220">
    <property type="term" value="P:monoatomic ion transmembrane transport"/>
    <property type="evidence" value="ECO:0007669"/>
    <property type="project" value="UniProtKB-KW"/>
</dbReference>
<evidence type="ECO:0000256" key="3">
    <source>
        <dbReference type="ARBA" id="ARBA00022448"/>
    </source>
</evidence>
<keyword evidence="5" id="KW-0812">Transmembrane</keyword>
<comment type="subcellular location">
    <subcellularLocation>
        <location evidence="1">Cell junction</location>
        <location evidence="1">Gap junction</location>
    </subcellularLocation>
    <subcellularLocation>
        <location evidence="2">Cell membrane</location>
        <topology evidence="2">Multi-pass membrane protein</topology>
    </subcellularLocation>
</comment>
<evidence type="ECO:0000313" key="12">
    <source>
        <dbReference type="Proteomes" id="UP000095287"/>
    </source>
</evidence>
<dbReference type="Proteomes" id="UP000095287">
    <property type="component" value="Unplaced"/>
</dbReference>
<evidence type="ECO:0000256" key="2">
    <source>
        <dbReference type="ARBA" id="ARBA00004651"/>
    </source>
</evidence>
<dbReference type="AlphaFoldDB" id="A0A1I8A8X7"/>
<proteinExistence type="predicted"/>
<keyword evidence="4" id="KW-1003">Cell membrane</keyword>